<dbReference type="PATRIC" id="fig|749927.5.peg.7018"/>
<dbReference type="OrthoDB" id="3211607at2"/>
<protein>
    <submittedName>
        <fullName evidence="1">Uncharacterized protein</fullName>
    </submittedName>
</protein>
<evidence type="ECO:0000313" key="1">
    <source>
        <dbReference type="EMBL" id="ADJ48473.1"/>
    </source>
</evidence>
<dbReference type="Proteomes" id="UP000000328">
    <property type="component" value="Chromosome"/>
</dbReference>
<proteinExistence type="predicted"/>
<gene>
    <name evidence="1" type="ordered locus">AMED_6748</name>
</gene>
<sequence length="407" mass="44788">MARGRRVNARQHKSHQDLLAHIDVADAPGAAMDAIIVPTGRPAAYLRQAIAVAKERDVFLLLLCSLRSTASAAALAAKNAGVRALAIDTDLLNPGLVPTFATDQILRFTRFRRQTDTSYKRNLGLLIAVLAGWKRILFLDDDIELPNPADLGVAAGLLDEYPVVGLANEGMPDNSVVCHAIRDAGQKQDTFIGGGALEVGEAAFTSFFPNIYNEDWFFLLDGMKLRPSATTGKAKQKDYDPYRDPRRARGEELGDTLAEGVFGLFDNHLGLAQATKAYWREFLNDRRRIIRETIKLVQASPIEAAQQARMVDALKAAVGRSELITPELCLRYLRAWQQDCVRWRQRITDLRRDHRGGSGVGHALEALDIPLLARTEVEVPLMRTRRPIGNALDRGAGLTGSSCLTST</sequence>
<name>A0A0H3DEG4_AMYMU</name>
<dbReference type="AlphaFoldDB" id="A0A0H3DEG4"/>
<dbReference type="EMBL" id="CP002000">
    <property type="protein sequence ID" value="ADJ48473.1"/>
    <property type="molecule type" value="Genomic_DNA"/>
</dbReference>
<dbReference type="eggNOG" id="ENOG502ZYGE">
    <property type="taxonomic scope" value="Bacteria"/>
</dbReference>
<dbReference type="KEGG" id="amd:AMED_6748"/>
<reference evidence="1 2" key="1">
    <citation type="journal article" date="2010" name="Cell Res.">
        <title>Complete genome sequence of the rifamycin SV-producing Amycolatopsis mediterranei U32 revealed its genetic characteristics in phylogeny and metabolism.</title>
        <authorList>
            <person name="Zhao W."/>
            <person name="Zhong Y."/>
            <person name="Yuan H."/>
            <person name="Wang J."/>
            <person name="Zheng H."/>
            <person name="Wang Y."/>
            <person name="Cen X."/>
            <person name="Xu F."/>
            <person name="Bai J."/>
            <person name="Han X."/>
            <person name="Lu G."/>
            <person name="Zhu Y."/>
            <person name="Shao Z."/>
            <person name="Yan H."/>
            <person name="Li C."/>
            <person name="Peng N."/>
            <person name="Zhang Z."/>
            <person name="Zhang Y."/>
            <person name="Lin W."/>
            <person name="Fan Y."/>
            <person name="Qin Z."/>
            <person name="Hu Y."/>
            <person name="Zhu B."/>
            <person name="Wang S."/>
            <person name="Ding X."/>
            <person name="Zhao G.P."/>
        </authorList>
    </citation>
    <scope>NUCLEOTIDE SEQUENCE [LARGE SCALE GENOMIC DNA]</scope>
    <source>
        <strain evidence="2">U-32</strain>
    </source>
</reference>
<evidence type="ECO:0000313" key="2">
    <source>
        <dbReference type="Proteomes" id="UP000000328"/>
    </source>
</evidence>
<organism evidence="1 2">
    <name type="scientific">Amycolatopsis mediterranei (strain U-32)</name>
    <dbReference type="NCBI Taxonomy" id="749927"/>
    <lineage>
        <taxon>Bacteria</taxon>
        <taxon>Bacillati</taxon>
        <taxon>Actinomycetota</taxon>
        <taxon>Actinomycetes</taxon>
        <taxon>Pseudonocardiales</taxon>
        <taxon>Pseudonocardiaceae</taxon>
        <taxon>Amycolatopsis</taxon>
    </lineage>
</organism>
<dbReference type="HOGENOM" id="CLU_665298_0_0_11"/>
<accession>A0A0H3DEG4</accession>